<dbReference type="PANTHER" id="PTHR34814:SF2">
    <property type="entry name" value="DUF3533 DOMAIN-CONTAINING PROTEIN"/>
    <property type="match status" value="1"/>
</dbReference>
<evidence type="ECO:0000313" key="4">
    <source>
        <dbReference type="Proteomes" id="UP001149074"/>
    </source>
</evidence>
<evidence type="ECO:0000256" key="1">
    <source>
        <dbReference type="SAM" id="Phobius"/>
    </source>
</evidence>
<reference evidence="3" key="1">
    <citation type="submission" date="2022-11" db="EMBL/GenBank/DDBJ databases">
        <authorList>
            <person name="Petersen C."/>
        </authorList>
    </citation>
    <scope>NUCLEOTIDE SEQUENCE</scope>
    <source>
        <strain evidence="3">IBT 30761</strain>
    </source>
</reference>
<feature type="domain" description="DUF3533" evidence="2">
    <location>
        <begin position="15"/>
        <end position="377"/>
    </location>
</feature>
<sequence>MPLPKPFIGALVASFVMLQILFLANMAYLFGTAYHGSSRVDTFKILYVDYDDGVIGNSVMPAYHGLASPGFLTIAQQSPSDYPTPSDIRQVVCKGKYWGAIYANHDASSRLSSALTSPTYAEHYNGSDALTYVWNSAKYAAQAQTIYSDLEILVEATRIQWSESNGTAALMSANTSDKFITQALLNPISSSSIDIKPTNQGVRFYYNSLTMVIPILQQFFFIMALNGIFGEFKAYRELSIKAAVILRFALSLAYTFIGSLCMAGYIWGFREDWHVNGHQFALTWMAIWLVAHINFLLIDAVTVIVSIKFMPFVILTWIILNVSSTVAPFNLSPGFYRIGYAFPAHELYEILLDIWTEDCFPSLHRDLPILWSWWVVGLAVFVVGMRRRYTKAVAQDGDQEKEEVRVSGLTA</sequence>
<feature type="transmembrane region" description="Helical" evidence="1">
    <location>
        <begin position="281"/>
        <end position="305"/>
    </location>
</feature>
<protein>
    <recommendedName>
        <fullName evidence="2">DUF3533 domain-containing protein</fullName>
    </recommendedName>
</protein>
<dbReference type="EMBL" id="JAPQKI010000002">
    <property type="protein sequence ID" value="KAJ5110663.1"/>
    <property type="molecule type" value="Genomic_DNA"/>
</dbReference>
<dbReference type="OrthoDB" id="2140105at2759"/>
<dbReference type="RefSeq" id="XP_056478733.1">
    <property type="nucleotide sequence ID" value="XM_056613692.1"/>
</dbReference>
<comment type="caution">
    <text evidence="3">The sequence shown here is derived from an EMBL/GenBank/DDBJ whole genome shotgun (WGS) entry which is preliminary data.</text>
</comment>
<feature type="transmembrane region" description="Helical" evidence="1">
    <location>
        <begin position="7"/>
        <end position="30"/>
    </location>
</feature>
<feature type="transmembrane region" description="Helical" evidence="1">
    <location>
        <begin position="245"/>
        <end position="269"/>
    </location>
</feature>
<dbReference type="Proteomes" id="UP001149074">
    <property type="component" value="Unassembled WGS sequence"/>
</dbReference>
<evidence type="ECO:0000259" key="2">
    <source>
        <dbReference type="Pfam" id="PF12051"/>
    </source>
</evidence>
<dbReference type="GO" id="GO:0016020">
    <property type="term" value="C:membrane"/>
    <property type="evidence" value="ECO:0007669"/>
    <property type="project" value="TreeGrafter"/>
</dbReference>
<feature type="transmembrane region" description="Helical" evidence="1">
    <location>
        <begin position="368"/>
        <end position="385"/>
    </location>
</feature>
<accession>A0A9W9G243</accession>
<reference evidence="3" key="2">
    <citation type="journal article" date="2023" name="IMA Fungus">
        <title>Comparative genomic study of the Penicillium genus elucidates a diverse pangenome and 15 lateral gene transfer events.</title>
        <authorList>
            <person name="Petersen C."/>
            <person name="Sorensen T."/>
            <person name="Nielsen M.R."/>
            <person name="Sondergaard T.E."/>
            <person name="Sorensen J.L."/>
            <person name="Fitzpatrick D.A."/>
            <person name="Frisvad J.C."/>
            <person name="Nielsen K.L."/>
        </authorList>
    </citation>
    <scope>NUCLEOTIDE SEQUENCE</scope>
    <source>
        <strain evidence="3">IBT 30761</strain>
    </source>
</reference>
<feature type="transmembrane region" description="Helical" evidence="1">
    <location>
        <begin position="312"/>
        <end position="331"/>
    </location>
</feature>
<name>A0A9W9G243_9EURO</name>
<feature type="transmembrane region" description="Helical" evidence="1">
    <location>
        <begin position="204"/>
        <end position="225"/>
    </location>
</feature>
<keyword evidence="1" id="KW-1133">Transmembrane helix</keyword>
<dbReference type="InterPro" id="IPR022703">
    <property type="entry name" value="DUF3533"/>
</dbReference>
<dbReference type="InterPro" id="IPR053001">
    <property type="entry name" value="MNNG_permease-like"/>
</dbReference>
<dbReference type="GeneID" id="81352671"/>
<dbReference type="AlphaFoldDB" id="A0A9W9G243"/>
<organism evidence="3 4">
    <name type="scientific">Penicillium argentinense</name>
    <dbReference type="NCBI Taxonomy" id="1131581"/>
    <lineage>
        <taxon>Eukaryota</taxon>
        <taxon>Fungi</taxon>
        <taxon>Dikarya</taxon>
        <taxon>Ascomycota</taxon>
        <taxon>Pezizomycotina</taxon>
        <taxon>Eurotiomycetes</taxon>
        <taxon>Eurotiomycetidae</taxon>
        <taxon>Eurotiales</taxon>
        <taxon>Aspergillaceae</taxon>
        <taxon>Penicillium</taxon>
    </lineage>
</organism>
<evidence type="ECO:0000313" key="3">
    <source>
        <dbReference type="EMBL" id="KAJ5110663.1"/>
    </source>
</evidence>
<keyword evidence="1" id="KW-0472">Membrane</keyword>
<dbReference type="PANTHER" id="PTHR34814">
    <property type="entry name" value="NITROSOGUANIDINE RESISTANCE PROTEIN SNG1"/>
    <property type="match status" value="1"/>
</dbReference>
<keyword evidence="1" id="KW-0812">Transmembrane</keyword>
<gene>
    <name evidence="3" type="ORF">N7532_001198</name>
</gene>
<dbReference type="Pfam" id="PF12051">
    <property type="entry name" value="DUF3533"/>
    <property type="match status" value="1"/>
</dbReference>
<proteinExistence type="predicted"/>
<keyword evidence="4" id="KW-1185">Reference proteome</keyword>